<dbReference type="InterPro" id="IPR007743">
    <property type="entry name" value="Immunity-related_GTPase-like"/>
</dbReference>
<organism evidence="4 5">
    <name type="scientific">Discina gigas</name>
    <dbReference type="NCBI Taxonomy" id="1032678"/>
    <lineage>
        <taxon>Eukaryota</taxon>
        <taxon>Fungi</taxon>
        <taxon>Dikarya</taxon>
        <taxon>Ascomycota</taxon>
        <taxon>Pezizomycotina</taxon>
        <taxon>Pezizomycetes</taxon>
        <taxon>Pezizales</taxon>
        <taxon>Discinaceae</taxon>
        <taxon>Discina</taxon>
    </lineage>
</organism>
<accession>A0ABR3GFD7</accession>
<dbReference type="InterPro" id="IPR027417">
    <property type="entry name" value="P-loop_NTPase"/>
</dbReference>
<comment type="caution">
    <text evidence="4">The sequence shown here is derived from an EMBL/GenBank/DDBJ whole genome shotgun (WGS) entry which is preliminary data.</text>
</comment>
<dbReference type="Pfam" id="PF05049">
    <property type="entry name" value="IIGP"/>
    <property type="match status" value="1"/>
</dbReference>
<dbReference type="PROSITE" id="PS51716">
    <property type="entry name" value="G_IRG"/>
    <property type="match status" value="1"/>
</dbReference>
<comment type="similarity">
    <text evidence="1">Belongs to the TRAFAC class dynamin-like GTPase superfamily. IRG family.</text>
</comment>
<dbReference type="PANTHER" id="PTHR14143:SF1">
    <property type="entry name" value="IRG-TYPE G DOMAIN-CONTAINING PROTEIN"/>
    <property type="match status" value="1"/>
</dbReference>
<evidence type="ECO:0000256" key="1">
    <source>
        <dbReference type="ARBA" id="ARBA00005429"/>
    </source>
</evidence>
<sequence length="443" mass="50533">MADLNRREQQLQHQVSAATQLAEKERAARLKAEGGHARYPNHPLLSTKFHFAIVGRAGSGKSSLINAFRNLRNKDPGAAKTGTKETTLGLARYPDPGKEPPRKWMVWFDVPGAGTHQVPHHDYFVRQGLYIFDLIILAMGDRFEEIDARILENCARFKIPAFIVRSKADMHILNSMKEYGDYERIDDNPVRYKQCQEAFIRDTQTTVDEEMARQGLPPQPVYIVSRDVLQRTYNASLQTPKQRAGPTRPEKNLIHESYLVKKLLTAAAQRRCEPSTEQTPLDWVKGIYSAFQDTRRDCNGGRPAATQDLPDFVAVCQGQENQVPRNIDIRPRPTHRPDIRKVVHPPHPTNAQGLYDEMVQHTPDLENMLVRLPRMFTPTAAVLTFFPLAPIPREIVAFGARLRVDEYWEKTRRGGRRGTGKCFGFHEGRVDEIRNSGWRSRGI</sequence>
<proteinExistence type="inferred from homology"/>
<dbReference type="PANTHER" id="PTHR14143">
    <property type="entry name" value="INTERFERON-INDUCIBLE GTPASE FAMILY MEMBER"/>
    <property type="match status" value="1"/>
</dbReference>
<dbReference type="Gene3D" id="3.40.50.300">
    <property type="entry name" value="P-loop containing nucleotide triphosphate hydrolases"/>
    <property type="match status" value="1"/>
</dbReference>
<protein>
    <submittedName>
        <fullName evidence="4">Interferon-inducible GTPase (IIGP)</fullName>
    </submittedName>
</protein>
<feature type="compositionally biased region" description="Basic and acidic residues" evidence="2">
    <location>
        <begin position="329"/>
        <end position="341"/>
    </location>
</feature>
<dbReference type="EMBL" id="JBBBZM010000093">
    <property type="protein sequence ID" value="KAL0634495.1"/>
    <property type="molecule type" value="Genomic_DNA"/>
</dbReference>
<evidence type="ECO:0000259" key="3">
    <source>
        <dbReference type="PROSITE" id="PS51716"/>
    </source>
</evidence>
<evidence type="ECO:0000256" key="2">
    <source>
        <dbReference type="SAM" id="MobiDB-lite"/>
    </source>
</evidence>
<evidence type="ECO:0000313" key="5">
    <source>
        <dbReference type="Proteomes" id="UP001447188"/>
    </source>
</evidence>
<name>A0ABR3GFD7_9PEZI</name>
<keyword evidence="5" id="KW-1185">Reference proteome</keyword>
<dbReference type="SUPFAM" id="SSF52540">
    <property type="entry name" value="P-loop containing nucleoside triphosphate hydrolases"/>
    <property type="match status" value="1"/>
</dbReference>
<feature type="region of interest" description="Disordered" evidence="2">
    <location>
        <begin position="329"/>
        <end position="350"/>
    </location>
</feature>
<feature type="domain" description="IRG-type G" evidence="3">
    <location>
        <begin position="47"/>
        <end position="244"/>
    </location>
</feature>
<reference evidence="4 5" key="1">
    <citation type="submission" date="2024-02" db="EMBL/GenBank/DDBJ databases">
        <title>Discinaceae phylogenomics.</title>
        <authorList>
            <person name="Dirks A.C."/>
            <person name="James T.Y."/>
        </authorList>
    </citation>
    <scope>NUCLEOTIDE SEQUENCE [LARGE SCALE GENOMIC DNA]</scope>
    <source>
        <strain evidence="4 5">ACD0624</strain>
    </source>
</reference>
<gene>
    <name evidence="4" type="primary">Ifggb1_2</name>
    <name evidence="4" type="ORF">Q9L58_006584</name>
</gene>
<dbReference type="Proteomes" id="UP001447188">
    <property type="component" value="Unassembled WGS sequence"/>
</dbReference>
<dbReference type="InterPro" id="IPR030385">
    <property type="entry name" value="G_IRG_dom"/>
</dbReference>
<evidence type="ECO:0000313" key="4">
    <source>
        <dbReference type="EMBL" id="KAL0634495.1"/>
    </source>
</evidence>